<dbReference type="Gene3D" id="1.25.40.10">
    <property type="entry name" value="Tetratricopeptide repeat domain"/>
    <property type="match status" value="1"/>
</dbReference>
<gene>
    <name evidence="3" type="ORF">TSUD_33210</name>
</gene>
<proteinExistence type="predicted"/>
<dbReference type="PANTHER" id="PTHR47447:SF25">
    <property type="entry name" value="SAP DOMAIN-CONTAINING PROTEIN"/>
    <property type="match status" value="1"/>
</dbReference>
<feature type="region of interest" description="Disordered" evidence="2">
    <location>
        <begin position="27"/>
        <end position="49"/>
    </location>
</feature>
<accession>A0A2Z6MPR2</accession>
<keyword evidence="4" id="KW-1185">Reference proteome</keyword>
<evidence type="ECO:0008006" key="5">
    <source>
        <dbReference type="Google" id="ProtNLM"/>
    </source>
</evidence>
<dbReference type="PANTHER" id="PTHR47447">
    <property type="entry name" value="OS03G0856100 PROTEIN"/>
    <property type="match status" value="1"/>
</dbReference>
<dbReference type="InterPro" id="IPR011990">
    <property type="entry name" value="TPR-like_helical_dom_sf"/>
</dbReference>
<evidence type="ECO:0000256" key="2">
    <source>
        <dbReference type="SAM" id="MobiDB-lite"/>
    </source>
</evidence>
<evidence type="ECO:0000313" key="4">
    <source>
        <dbReference type="Proteomes" id="UP000242715"/>
    </source>
</evidence>
<feature type="compositionally biased region" description="Basic and acidic residues" evidence="2">
    <location>
        <begin position="540"/>
        <end position="556"/>
    </location>
</feature>
<protein>
    <recommendedName>
        <fullName evidence="5">Pentacotripeptide-repeat region of PRORP domain-containing protein</fullName>
    </recommendedName>
</protein>
<keyword evidence="1" id="KW-0677">Repeat</keyword>
<feature type="region of interest" description="Disordered" evidence="2">
    <location>
        <begin position="514"/>
        <end position="556"/>
    </location>
</feature>
<dbReference type="AlphaFoldDB" id="A0A2Z6MPR2"/>
<evidence type="ECO:0000256" key="1">
    <source>
        <dbReference type="ARBA" id="ARBA00022737"/>
    </source>
</evidence>
<dbReference type="EMBL" id="DF973214">
    <property type="protein sequence ID" value="GAU20574.1"/>
    <property type="molecule type" value="Genomic_DNA"/>
</dbReference>
<organism evidence="3 4">
    <name type="scientific">Trifolium subterraneum</name>
    <name type="common">Subterranean clover</name>
    <dbReference type="NCBI Taxonomy" id="3900"/>
    <lineage>
        <taxon>Eukaryota</taxon>
        <taxon>Viridiplantae</taxon>
        <taxon>Streptophyta</taxon>
        <taxon>Embryophyta</taxon>
        <taxon>Tracheophyta</taxon>
        <taxon>Spermatophyta</taxon>
        <taxon>Magnoliopsida</taxon>
        <taxon>eudicotyledons</taxon>
        <taxon>Gunneridae</taxon>
        <taxon>Pentapetalae</taxon>
        <taxon>rosids</taxon>
        <taxon>fabids</taxon>
        <taxon>Fabales</taxon>
        <taxon>Fabaceae</taxon>
        <taxon>Papilionoideae</taxon>
        <taxon>50 kb inversion clade</taxon>
        <taxon>NPAAA clade</taxon>
        <taxon>Hologalegina</taxon>
        <taxon>IRL clade</taxon>
        <taxon>Trifolieae</taxon>
        <taxon>Trifolium</taxon>
    </lineage>
</organism>
<feature type="compositionally biased region" description="Acidic residues" evidence="2">
    <location>
        <begin position="514"/>
        <end position="539"/>
    </location>
</feature>
<evidence type="ECO:0000313" key="3">
    <source>
        <dbReference type="EMBL" id="GAU20574.1"/>
    </source>
</evidence>
<dbReference type="OrthoDB" id="2019812at2759"/>
<dbReference type="Proteomes" id="UP000242715">
    <property type="component" value="Unassembled WGS sequence"/>
</dbReference>
<sequence length="775" mass="88436">MHSCYSYGYNYIPFKLNRLTPRTVPVRAAVTSPEKRSRKKKPAKDDDSSLENSLRFSFMEELMHRAKNRDSTGVSQIMYDMIAAGLSPGPRSFHGLVVSYALNGDEQAAILGAMEKLDYDIRHAWLILIEELVRNKHLEDANKVFLKGSKGGLRATDEVYDLLIEEDCKAGDHSNALEISYEMEAAGRMATTFHFNCLLSVQATCGIPEIAFTTFENMEYGEDYMKPDTETYNWVIQAYTRAESYDRVQDVAELLGMMLEDHKRVQPNMKTHALLVECFTKYCVVREAIRHFRALKNFEGGTKVLHNEGNYGDPLSLYLRALCRDGRIIDLLEALEALDKDNMQIPPRAMILNRKYRTLVSSWIEPLQEEAELGYEIDYIARYVEEGGLTGERKRWVPRGGKTPLDPDADGFLYSNPIETSFKQRCLEERKVYHRKLLKKLQYEGIVAFGDGGVSESDYVDEELDALISRIKLEEGNTEYWKRRFLGEGLNAMVEDKSESPDVQDYIDVGEDDAKEAEDDDDDDDDEEVEQAEEEVEEPVENRDVERIKEKEKEVEGKRPLQMIGIQLLKDSDLPSATSKRLRRRRRPSRNRGEDDADDDWFPLDIFEAFKEMRNRRVFDVSDMYTLADAWGWTWERELKNKPPHRWSQEWEVGLAIKVMQKANFLFKHSVIKVGGTPTIGDCAVILRAAIRAPLPSAFLTILQTTHSLGYKFGRPLYEEVISLCLDLGELDAAVAVVADVETTGITVSDQTLDRVISAKQEINSSSNGDMDAGL</sequence>
<reference evidence="4" key="1">
    <citation type="journal article" date="2017" name="Front. Plant Sci.">
        <title>Climate Clever Clovers: New Paradigm to Reduce the Environmental Footprint of Ruminants by Breeding Low Methanogenic Forages Utilizing Haplotype Variation.</title>
        <authorList>
            <person name="Kaur P."/>
            <person name="Appels R."/>
            <person name="Bayer P.E."/>
            <person name="Keeble-Gagnere G."/>
            <person name="Wang J."/>
            <person name="Hirakawa H."/>
            <person name="Shirasawa K."/>
            <person name="Vercoe P."/>
            <person name="Stefanova K."/>
            <person name="Durmic Z."/>
            <person name="Nichols P."/>
            <person name="Revell C."/>
            <person name="Isobe S.N."/>
            <person name="Edwards D."/>
            <person name="Erskine W."/>
        </authorList>
    </citation>
    <scope>NUCLEOTIDE SEQUENCE [LARGE SCALE GENOMIC DNA]</scope>
    <source>
        <strain evidence="4">cv. Daliak</strain>
    </source>
</reference>
<name>A0A2Z6MPR2_TRISU</name>